<evidence type="ECO:0000256" key="4">
    <source>
        <dbReference type="ARBA" id="ARBA00022695"/>
    </source>
</evidence>
<dbReference type="Gene3D" id="3.40.50.620">
    <property type="entry name" value="HUPs"/>
    <property type="match status" value="1"/>
</dbReference>
<dbReference type="GO" id="GO:0005524">
    <property type="term" value="F:ATP binding"/>
    <property type="evidence" value="ECO:0007669"/>
    <property type="project" value="UniProtKB-KW"/>
</dbReference>
<evidence type="ECO:0000256" key="6">
    <source>
        <dbReference type="ARBA" id="ARBA00022840"/>
    </source>
</evidence>
<reference evidence="9" key="1">
    <citation type="submission" date="2018-06" db="EMBL/GenBank/DDBJ databases">
        <authorList>
            <person name="Zhirakovskaya E."/>
        </authorList>
    </citation>
    <scope>NUCLEOTIDE SEQUENCE</scope>
</reference>
<dbReference type="HAMAP" id="MF_00244">
    <property type="entry name" value="NaMN_adenylyltr"/>
    <property type="match status" value="1"/>
</dbReference>
<keyword evidence="7" id="KW-0520">NAD</keyword>
<keyword evidence="4 9" id="KW-0548">Nucleotidyltransferase</keyword>
<dbReference type="SUPFAM" id="SSF52374">
    <property type="entry name" value="Nucleotidylyl transferase"/>
    <property type="match status" value="1"/>
</dbReference>
<evidence type="ECO:0000256" key="1">
    <source>
        <dbReference type="ARBA" id="ARBA00004790"/>
    </source>
</evidence>
<organism evidence="9">
    <name type="scientific">hydrothermal vent metagenome</name>
    <dbReference type="NCBI Taxonomy" id="652676"/>
    <lineage>
        <taxon>unclassified sequences</taxon>
        <taxon>metagenomes</taxon>
        <taxon>ecological metagenomes</taxon>
    </lineage>
</organism>
<proteinExistence type="inferred from homology"/>
<dbReference type="InterPro" id="IPR005248">
    <property type="entry name" value="NadD/NMNAT"/>
</dbReference>
<dbReference type="GO" id="GO:0009435">
    <property type="term" value="P:NAD+ biosynthetic process"/>
    <property type="evidence" value="ECO:0007669"/>
    <property type="project" value="UniProtKB-UniPathway"/>
</dbReference>
<dbReference type="CDD" id="cd02165">
    <property type="entry name" value="NMNAT"/>
    <property type="match status" value="1"/>
</dbReference>
<comment type="pathway">
    <text evidence="1">Cofactor biosynthesis; NAD(+) biosynthesis.</text>
</comment>
<keyword evidence="5" id="KW-0547">Nucleotide-binding</keyword>
<gene>
    <name evidence="9" type="ORF">MNBD_NITROSPIRAE02-1579</name>
</gene>
<dbReference type="PANTHER" id="PTHR39321:SF3">
    <property type="entry name" value="PHOSPHOPANTETHEINE ADENYLYLTRANSFERASE"/>
    <property type="match status" value="1"/>
</dbReference>
<keyword evidence="6" id="KW-0067">ATP-binding</keyword>
<keyword evidence="2" id="KW-0662">Pyridine nucleotide biosynthesis</keyword>
<accession>A0A3B1DA24</accession>
<dbReference type="InterPro" id="IPR014729">
    <property type="entry name" value="Rossmann-like_a/b/a_fold"/>
</dbReference>
<keyword evidence="3 9" id="KW-0808">Transferase</keyword>
<evidence type="ECO:0000259" key="8">
    <source>
        <dbReference type="Pfam" id="PF01467"/>
    </source>
</evidence>
<dbReference type="GO" id="GO:0004515">
    <property type="term" value="F:nicotinate-nucleotide adenylyltransferase activity"/>
    <property type="evidence" value="ECO:0007669"/>
    <property type="project" value="UniProtKB-EC"/>
</dbReference>
<name>A0A3B1DA24_9ZZZZ</name>
<evidence type="ECO:0000313" key="9">
    <source>
        <dbReference type="EMBL" id="VAX28625.1"/>
    </source>
</evidence>
<dbReference type="Pfam" id="PF01467">
    <property type="entry name" value="CTP_transf_like"/>
    <property type="match status" value="1"/>
</dbReference>
<evidence type="ECO:0000256" key="2">
    <source>
        <dbReference type="ARBA" id="ARBA00022642"/>
    </source>
</evidence>
<sequence length="195" mass="22307">MREALGLSKVIFVPSCVPPLKSGDLAEVHCRLEMVRLAIKDNPYFELSDMECRRGEKSYTVRTIEELKEQHPSIEPLFILGVDAFLDIPNWYKPERLIQLCDFIVVNRPPYSIEEILRSPFLKDEGMRLSGETQALLRLESGRKVISINCTSIGISASDIRERLKKGMSIRYLLPESVESYIISNKVYNNLQSAE</sequence>
<protein>
    <submittedName>
        <fullName evidence="9">Nicotinate-nucleotide adenylyltransferase</fullName>
        <ecNumber evidence="9">2.7.7.18</ecNumber>
    </submittedName>
</protein>
<dbReference type="UniPathway" id="UPA00253"/>
<evidence type="ECO:0000256" key="5">
    <source>
        <dbReference type="ARBA" id="ARBA00022741"/>
    </source>
</evidence>
<dbReference type="InterPro" id="IPR004821">
    <property type="entry name" value="Cyt_trans-like"/>
</dbReference>
<dbReference type="EC" id="2.7.7.18" evidence="9"/>
<dbReference type="EMBL" id="UOGH01000090">
    <property type="protein sequence ID" value="VAX28625.1"/>
    <property type="molecule type" value="Genomic_DNA"/>
</dbReference>
<evidence type="ECO:0000256" key="3">
    <source>
        <dbReference type="ARBA" id="ARBA00022679"/>
    </source>
</evidence>
<dbReference type="AlphaFoldDB" id="A0A3B1DA24"/>
<feature type="domain" description="Cytidyltransferase-like" evidence="8">
    <location>
        <begin position="3"/>
        <end position="163"/>
    </location>
</feature>
<dbReference type="PANTHER" id="PTHR39321">
    <property type="entry name" value="NICOTINATE-NUCLEOTIDE ADENYLYLTRANSFERASE-RELATED"/>
    <property type="match status" value="1"/>
</dbReference>
<dbReference type="NCBIfam" id="TIGR00482">
    <property type="entry name" value="nicotinate (nicotinamide) nucleotide adenylyltransferase"/>
    <property type="match status" value="1"/>
</dbReference>
<evidence type="ECO:0000256" key="7">
    <source>
        <dbReference type="ARBA" id="ARBA00023027"/>
    </source>
</evidence>